<accession>A0AAD7DFX5</accession>
<name>A0AAD7DFX5_9AGAR</name>
<dbReference type="AlphaFoldDB" id="A0AAD7DFX5"/>
<reference evidence="1" key="1">
    <citation type="submission" date="2023-03" db="EMBL/GenBank/DDBJ databases">
        <title>Massive genome expansion in bonnet fungi (Mycena s.s.) driven by repeated elements and novel gene families across ecological guilds.</title>
        <authorList>
            <consortium name="Lawrence Berkeley National Laboratory"/>
            <person name="Harder C.B."/>
            <person name="Miyauchi S."/>
            <person name="Viragh M."/>
            <person name="Kuo A."/>
            <person name="Thoen E."/>
            <person name="Andreopoulos B."/>
            <person name="Lu D."/>
            <person name="Skrede I."/>
            <person name="Drula E."/>
            <person name="Henrissat B."/>
            <person name="Morin E."/>
            <person name="Kohler A."/>
            <person name="Barry K."/>
            <person name="LaButti K."/>
            <person name="Morin E."/>
            <person name="Salamov A."/>
            <person name="Lipzen A."/>
            <person name="Mereny Z."/>
            <person name="Hegedus B."/>
            <person name="Baldrian P."/>
            <person name="Stursova M."/>
            <person name="Weitz H."/>
            <person name="Taylor A."/>
            <person name="Grigoriev I.V."/>
            <person name="Nagy L.G."/>
            <person name="Martin F."/>
            <person name="Kauserud H."/>
        </authorList>
    </citation>
    <scope>NUCLEOTIDE SEQUENCE</scope>
    <source>
        <strain evidence="1">CBHHK182m</strain>
    </source>
</reference>
<evidence type="ECO:0000313" key="2">
    <source>
        <dbReference type="Proteomes" id="UP001215598"/>
    </source>
</evidence>
<protein>
    <submittedName>
        <fullName evidence="1">Uncharacterized protein</fullName>
    </submittedName>
</protein>
<keyword evidence="2" id="KW-1185">Reference proteome</keyword>
<evidence type="ECO:0000313" key="1">
    <source>
        <dbReference type="EMBL" id="KAJ7690446.1"/>
    </source>
</evidence>
<organism evidence="1 2">
    <name type="scientific">Mycena metata</name>
    <dbReference type="NCBI Taxonomy" id="1033252"/>
    <lineage>
        <taxon>Eukaryota</taxon>
        <taxon>Fungi</taxon>
        <taxon>Dikarya</taxon>
        <taxon>Basidiomycota</taxon>
        <taxon>Agaricomycotina</taxon>
        <taxon>Agaricomycetes</taxon>
        <taxon>Agaricomycetidae</taxon>
        <taxon>Agaricales</taxon>
        <taxon>Marasmiineae</taxon>
        <taxon>Mycenaceae</taxon>
        <taxon>Mycena</taxon>
    </lineage>
</organism>
<comment type="caution">
    <text evidence="1">The sequence shown here is derived from an EMBL/GenBank/DDBJ whole genome shotgun (WGS) entry which is preliminary data.</text>
</comment>
<proteinExistence type="predicted"/>
<sequence>MSPHARLVDTSTAGMCCNPRRHPSRISTSTLFFSGLFPSAGVANAVSPHPGNFAIVVLVIMRYAGAIVHICRNSVERGPVNSVRRLSSADTSGVIGSEGATEGIGYLGSSAEILNGHDIIRLCRDIWRAFPRWLAPESGTQTYSLPVRLPPWSWDLSCFCARSSAH</sequence>
<gene>
    <name evidence="1" type="ORF">B0H16DRAFT_1655286</name>
</gene>
<dbReference type="Proteomes" id="UP001215598">
    <property type="component" value="Unassembled WGS sequence"/>
</dbReference>
<dbReference type="EMBL" id="JARKIB010000843">
    <property type="protein sequence ID" value="KAJ7690446.1"/>
    <property type="molecule type" value="Genomic_DNA"/>
</dbReference>